<dbReference type="PANTHER" id="PTHR10876:SF0">
    <property type="entry name" value="ZINC FINGER PROTEIN ZPR1"/>
    <property type="match status" value="1"/>
</dbReference>
<proteinExistence type="inferred from homology"/>
<dbReference type="EMBL" id="KN833749">
    <property type="protein sequence ID" value="KIK21623.1"/>
    <property type="molecule type" value="Genomic_DNA"/>
</dbReference>
<dbReference type="InterPro" id="IPR004457">
    <property type="entry name" value="Znf_ZPR1"/>
</dbReference>
<comment type="similarity">
    <text evidence="1">Belongs to the ZPR1 family.</text>
</comment>
<dbReference type="GO" id="GO:0008270">
    <property type="term" value="F:zinc ion binding"/>
    <property type="evidence" value="ECO:0007669"/>
    <property type="project" value="UniProtKB-KW"/>
</dbReference>
<organism evidence="6 7">
    <name type="scientific">Pisolithus microcarpus 441</name>
    <dbReference type="NCBI Taxonomy" id="765257"/>
    <lineage>
        <taxon>Eukaryota</taxon>
        <taxon>Fungi</taxon>
        <taxon>Dikarya</taxon>
        <taxon>Basidiomycota</taxon>
        <taxon>Agaricomycotina</taxon>
        <taxon>Agaricomycetes</taxon>
        <taxon>Agaricomycetidae</taxon>
        <taxon>Boletales</taxon>
        <taxon>Sclerodermatineae</taxon>
        <taxon>Pisolithaceae</taxon>
        <taxon>Pisolithus</taxon>
    </lineage>
</organism>
<keyword evidence="3" id="KW-0863">Zinc-finger</keyword>
<evidence type="ECO:0000256" key="3">
    <source>
        <dbReference type="ARBA" id="ARBA00022771"/>
    </source>
</evidence>
<dbReference type="Gene3D" id="2.60.120.1040">
    <property type="entry name" value="ZPR1, A/B domain"/>
    <property type="match status" value="1"/>
</dbReference>
<accession>A0A0C9ZPD6</accession>
<dbReference type="STRING" id="765257.A0A0C9ZPD6"/>
<feature type="domain" description="Zinc finger ZPR1-type" evidence="5">
    <location>
        <begin position="60"/>
        <end position="155"/>
    </location>
</feature>
<dbReference type="InterPro" id="IPR056180">
    <property type="entry name" value="ZPR1_jr_dom"/>
</dbReference>
<keyword evidence="7" id="KW-1185">Reference proteome</keyword>
<evidence type="ECO:0000313" key="7">
    <source>
        <dbReference type="Proteomes" id="UP000054018"/>
    </source>
</evidence>
<dbReference type="Pfam" id="PF03367">
    <property type="entry name" value="Zn_ribbon_ZPR1"/>
    <property type="match status" value="1"/>
</dbReference>
<protein>
    <recommendedName>
        <fullName evidence="5">Zinc finger ZPR1-type domain-containing protein</fullName>
    </recommendedName>
</protein>
<reference evidence="7" key="2">
    <citation type="submission" date="2015-01" db="EMBL/GenBank/DDBJ databases">
        <title>Evolutionary Origins and Diversification of the Mycorrhizal Mutualists.</title>
        <authorList>
            <consortium name="DOE Joint Genome Institute"/>
            <consortium name="Mycorrhizal Genomics Consortium"/>
            <person name="Kohler A."/>
            <person name="Kuo A."/>
            <person name="Nagy L.G."/>
            <person name="Floudas D."/>
            <person name="Copeland A."/>
            <person name="Barry K.W."/>
            <person name="Cichocki N."/>
            <person name="Veneault-Fourrey C."/>
            <person name="LaButti K."/>
            <person name="Lindquist E.A."/>
            <person name="Lipzen A."/>
            <person name="Lundell T."/>
            <person name="Morin E."/>
            <person name="Murat C."/>
            <person name="Riley R."/>
            <person name="Ohm R."/>
            <person name="Sun H."/>
            <person name="Tunlid A."/>
            <person name="Henrissat B."/>
            <person name="Grigoriev I.V."/>
            <person name="Hibbett D.S."/>
            <person name="Martin F."/>
        </authorList>
    </citation>
    <scope>NUCLEOTIDE SEQUENCE [LARGE SCALE GENOMIC DNA]</scope>
    <source>
        <strain evidence="7">441</strain>
    </source>
</reference>
<evidence type="ECO:0000256" key="4">
    <source>
        <dbReference type="ARBA" id="ARBA00022833"/>
    </source>
</evidence>
<dbReference type="HOGENOM" id="CLU_1343746_0_0_1"/>
<dbReference type="PANTHER" id="PTHR10876">
    <property type="entry name" value="ZINC FINGER PROTEIN ZPR1"/>
    <property type="match status" value="1"/>
</dbReference>
<reference evidence="6 7" key="1">
    <citation type="submission" date="2014-04" db="EMBL/GenBank/DDBJ databases">
        <authorList>
            <consortium name="DOE Joint Genome Institute"/>
            <person name="Kuo A."/>
            <person name="Kohler A."/>
            <person name="Costa M.D."/>
            <person name="Nagy L.G."/>
            <person name="Floudas D."/>
            <person name="Copeland A."/>
            <person name="Barry K.W."/>
            <person name="Cichocki N."/>
            <person name="Veneault-Fourrey C."/>
            <person name="LaButti K."/>
            <person name="Lindquist E.A."/>
            <person name="Lipzen A."/>
            <person name="Lundell T."/>
            <person name="Morin E."/>
            <person name="Murat C."/>
            <person name="Sun H."/>
            <person name="Tunlid A."/>
            <person name="Henrissat B."/>
            <person name="Grigoriev I.V."/>
            <person name="Hibbett D.S."/>
            <person name="Martin F."/>
            <person name="Nordberg H.P."/>
            <person name="Cantor M.N."/>
            <person name="Hua S.X."/>
        </authorList>
    </citation>
    <scope>NUCLEOTIDE SEQUENCE [LARGE SCALE GENOMIC DNA]</scope>
    <source>
        <strain evidence="6 7">441</strain>
    </source>
</reference>
<name>A0A0C9ZPD6_9AGAM</name>
<dbReference type="OrthoDB" id="308464at2759"/>
<dbReference type="Gene3D" id="2.20.25.420">
    <property type="entry name" value="ZPR1, zinc finger domain"/>
    <property type="match status" value="1"/>
</dbReference>
<dbReference type="InterPro" id="IPR042452">
    <property type="entry name" value="ZPR1_Znf1/2"/>
</dbReference>
<sequence>MSNSLEAYRTLVDVQDACEQNRVLVLLPLEEYSTGREGTSEETTEADGKGAGDTNEKFMGVCSRYAHPLIVRMRNVSIPYFQDTLIMSTNCERCGYRDNEVAVRKGICGRGLQYDGGRRPTKVPRRLEAVRREITNAEKPFPLILDDPLAHSYSYVPDRNPNMEIVTFERNWQPNEEPGLNDMKVGNYIAEDPKEVKRFEEVTS</sequence>
<evidence type="ECO:0000256" key="1">
    <source>
        <dbReference type="ARBA" id="ARBA00008354"/>
    </source>
</evidence>
<dbReference type="SMART" id="SM00709">
    <property type="entry name" value="Zpr1"/>
    <property type="match status" value="1"/>
</dbReference>
<keyword evidence="2" id="KW-0479">Metal-binding</keyword>
<evidence type="ECO:0000256" key="2">
    <source>
        <dbReference type="ARBA" id="ARBA00022723"/>
    </source>
</evidence>
<dbReference type="AlphaFoldDB" id="A0A0C9ZPD6"/>
<dbReference type="Proteomes" id="UP000054018">
    <property type="component" value="Unassembled WGS sequence"/>
</dbReference>
<keyword evidence="4" id="KW-0862">Zinc</keyword>
<dbReference type="Pfam" id="PF22794">
    <property type="entry name" value="jr-ZPR1"/>
    <property type="match status" value="1"/>
</dbReference>
<evidence type="ECO:0000259" key="5">
    <source>
        <dbReference type="SMART" id="SM00709"/>
    </source>
</evidence>
<evidence type="ECO:0000313" key="6">
    <source>
        <dbReference type="EMBL" id="KIK21623.1"/>
    </source>
</evidence>
<gene>
    <name evidence="6" type="ORF">PISMIDRAFT_537674</name>
</gene>
<dbReference type="InterPro" id="IPR040141">
    <property type="entry name" value="ZPR1"/>
</dbReference>
<dbReference type="InterPro" id="IPR042451">
    <property type="entry name" value="ZPR1_A/B_dom"/>
</dbReference>
<dbReference type="GO" id="GO:0005634">
    <property type="term" value="C:nucleus"/>
    <property type="evidence" value="ECO:0007669"/>
    <property type="project" value="TreeGrafter"/>
</dbReference>